<comment type="similarity">
    <text evidence="2 7">Belongs to the UPF0056 (MarC) family.</text>
</comment>
<gene>
    <name evidence="8" type="ORF">A3C96_01895</name>
</gene>
<feature type="transmembrane region" description="Helical" evidence="7">
    <location>
        <begin position="134"/>
        <end position="153"/>
    </location>
</feature>
<evidence type="ECO:0000313" key="9">
    <source>
        <dbReference type="Proteomes" id="UP000177088"/>
    </source>
</evidence>
<dbReference type="GO" id="GO:0005886">
    <property type="term" value="C:plasma membrane"/>
    <property type="evidence" value="ECO:0007669"/>
    <property type="project" value="UniProtKB-SubCell"/>
</dbReference>
<evidence type="ECO:0000256" key="2">
    <source>
        <dbReference type="ARBA" id="ARBA00009784"/>
    </source>
</evidence>
<organism evidence="8 9">
    <name type="scientific">Candidatus Uhrbacteria bacterium RIFCSPHIGHO2_02_FULL_60_10</name>
    <dbReference type="NCBI Taxonomy" id="1802392"/>
    <lineage>
        <taxon>Bacteria</taxon>
        <taxon>Candidatus Uhriibacteriota</taxon>
    </lineage>
</organism>
<dbReference type="Proteomes" id="UP000177088">
    <property type="component" value="Unassembled WGS sequence"/>
</dbReference>
<dbReference type="EMBL" id="MGEA01000058">
    <property type="protein sequence ID" value="OGL73475.1"/>
    <property type="molecule type" value="Genomic_DNA"/>
</dbReference>
<keyword evidence="4 7" id="KW-0812">Transmembrane</keyword>
<keyword evidence="6 7" id="KW-0472">Membrane</keyword>
<dbReference type="PANTHER" id="PTHR33508:SF1">
    <property type="entry name" value="UPF0056 MEMBRANE PROTEIN YHCE"/>
    <property type="match status" value="1"/>
</dbReference>
<comment type="caution">
    <text evidence="7">Lacks conserved residue(s) required for the propagation of feature annotation.</text>
</comment>
<proteinExistence type="inferred from homology"/>
<dbReference type="InterPro" id="IPR002771">
    <property type="entry name" value="Multi_antbiot-R_MarC"/>
</dbReference>
<evidence type="ECO:0000256" key="1">
    <source>
        <dbReference type="ARBA" id="ARBA00004651"/>
    </source>
</evidence>
<evidence type="ECO:0000313" key="8">
    <source>
        <dbReference type="EMBL" id="OGL73475.1"/>
    </source>
</evidence>
<evidence type="ECO:0000256" key="4">
    <source>
        <dbReference type="ARBA" id="ARBA00022692"/>
    </source>
</evidence>
<reference evidence="8 9" key="1">
    <citation type="journal article" date="2016" name="Nat. Commun.">
        <title>Thousands of microbial genomes shed light on interconnected biogeochemical processes in an aquifer system.</title>
        <authorList>
            <person name="Anantharaman K."/>
            <person name="Brown C.T."/>
            <person name="Hug L.A."/>
            <person name="Sharon I."/>
            <person name="Castelle C.J."/>
            <person name="Probst A.J."/>
            <person name="Thomas B.C."/>
            <person name="Singh A."/>
            <person name="Wilkins M.J."/>
            <person name="Karaoz U."/>
            <person name="Brodie E.L."/>
            <person name="Williams K.H."/>
            <person name="Hubbard S.S."/>
            <person name="Banfield J.F."/>
        </authorList>
    </citation>
    <scope>NUCLEOTIDE SEQUENCE [LARGE SCALE GENOMIC DNA]</scope>
</reference>
<protein>
    <recommendedName>
        <fullName evidence="7">UPF0056 membrane protein</fullName>
    </recommendedName>
</protein>
<sequence length="191" mass="20662">MWLAFIQVFFAVFGVMDPVGNVPVFLTLTGKMDEKARNRLATSALWRAGVILVFFVFLGNALLSAFRISMESFRIAGGLVLVLLGLQIIFGINLSNERPDEDEDISVVPLAMPLIAGPGMITTAVILSKEYGYLLVLTGIAANLLLSKILFHYSGFILKLLGKKGTLAFAKVMGLILIAIGVEFVRNVLGA</sequence>
<keyword evidence="3" id="KW-1003">Cell membrane</keyword>
<keyword evidence="5 7" id="KW-1133">Transmembrane helix</keyword>
<comment type="subcellular location">
    <subcellularLocation>
        <location evidence="1 7">Cell membrane</location>
        <topology evidence="1 7">Multi-pass membrane protein</topology>
    </subcellularLocation>
</comment>
<dbReference type="Pfam" id="PF01914">
    <property type="entry name" value="MarC"/>
    <property type="match status" value="1"/>
</dbReference>
<feature type="transmembrane region" description="Helical" evidence="7">
    <location>
        <begin position="165"/>
        <end position="185"/>
    </location>
</feature>
<dbReference type="PANTHER" id="PTHR33508">
    <property type="entry name" value="UPF0056 MEMBRANE PROTEIN YHCE"/>
    <property type="match status" value="1"/>
</dbReference>
<comment type="caution">
    <text evidence="8">The sequence shown here is derived from an EMBL/GenBank/DDBJ whole genome shotgun (WGS) entry which is preliminary data.</text>
</comment>
<name>A0A1F7U5C1_9BACT</name>
<evidence type="ECO:0000256" key="3">
    <source>
        <dbReference type="ARBA" id="ARBA00022475"/>
    </source>
</evidence>
<evidence type="ECO:0000256" key="5">
    <source>
        <dbReference type="ARBA" id="ARBA00022989"/>
    </source>
</evidence>
<accession>A0A1F7U5C1</accession>
<feature type="transmembrane region" description="Helical" evidence="7">
    <location>
        <begin position="107"/>
        <end position="127"/>
    </location>
</feature>
<evidence type="ECO:0000256" key="7">
    <source>
        <dbReference type="RuleBase" id="RU362048"/>
    </source>
</evidence>
<dbReference type="NCBIfam" id="TIGR00427">
    <property type="entry name" value="NAAT family transporter"/>
    <property type="match status" value="1"/>
</dbReference>
<evidence type="ECO:0000256" key="6">
    <source>
        <dbReference type="ARBA" id="ARBA00023136"/>
    </source>
</evidence>
<feature type="transmembrane region" description="Helical" evidence="7">
    <location>
        <begin position="45"/>
        <end position="63"/>
    </location>
</feature>
<feature type="transmembrane region" description="Helical" evidence="7">
    <location>
        <begin position="75"/>
        <end position="95"/>
    </location>
</feature>
<dbReference type="AlphaFoldDB" id="A0A1F7U5C1"/>